<dbReference type="EMBL" id="WISR01000295">
    <property type="protein sequence ID" value="MQW38243.1"/>
    <property type="molecule type" value="Genomic_DNA"/>
</dbReference>
<dbReference type="RefSeq" id="WP_127621133.1">
    <property type="nucleotide sequence ID" value="NZ_RPIV01000108.1"/>
</dbReference>
<comment type="caution">
    <text evidence="2">The sequence shown here is derived from an EMBL/GenBank/DDBJ whole genome shotgun (WGS) entry which is preliminary data.</text>
</comment>
<dbReference type="Gene3D" id="3.30.1330.40">
    <property type="entry name" value="RutC-like"/>
    <property type="match status" value="1"/>
</dbReference>
<dbReference type="PANTHER" id="PTHR43760:SF1">
    <property type="entry name" value="ENDORIBONUCLEASE L-PSP_CHORISMATE MUTASE-LIKE DOMAIN-CONTAINING PROTEIN"/>
    <property type="match status" value="1"/>
</dbReference>
<sequence>MGVVSARLSELGIVLPSIAPPSGNYVAHRLVGSLLFVSGQIPRIDGVEYFVGMVGQDVSPEDGYRAARLCALNLVARLSAALDGDLDRVIACVQLRGFVNALPDFKGHPAVIDGASDLLVEIFGESGRHVRTALGAGSLPRGSSVEVDAVFEVATKSDETRKGN</sequence>
<organism evidence="2 3">
    <name type="scientific">Rhizobium meliloti</name>
    <name type="common">Ensifer meliloti</name>
    <name type="synonym">Sinorhizobium meliloti</name>
    <dbReference type="NCBI Taxonomy" id="382"/>
    <lineage>
        <taxon>Bacteria</taxon>
        <taxon>Pseudomonadati</taxon>
        <taxon>Pseudomonadota</taxon>
        <taxon>Alphaproteobacteria</taxon>
        <taxon>Hyphomicrobiales</taxon>
        <taxon>Rhizobiaceae</taxon>
        <taxon>Sinorhizobium/Ensifer group</taxon>
        <taxon>Sinorhizobium</taxon>
    </lineage>
</organism>
<dbReference type="InterPro" id="IPR035959">
    <property type="entry name" value="RutC-like_sf"/>
</dbReference>
<dbReference type="Pfam" id="PF14588">
    <property type="entry name" value="YjgF_endoribonc"/>
    <property type="match status" value="1"/>
</dbReference>
<dbReference type="InterPro" id="IPR013813">
    <property type="entry name" value="Endoribo_LPSP/chorism_mut-like"/>
</dbReference>
<proteinExistence type="predicted"/>
<dbReference type="PANTHER" id="PTHR43760">
    <property type="entry name" value="ENDORIBONUCLEASE-RELATED"/>
    <property type="match status" value="1"/>
</dbReference>
<evidence type="ECO:0000313" key="3">
    <source>
        <dbReference type="Proteomes" id="UP000429484"/>
    </source>
</evidence>
<protein>
    <submittedName>
        <fullName evidence="2">RidA family protein</fullName>
    </submittedName>
</protein>
<feature type="domain" description="Endoribonuclease L-PSP/chorismate mutase-like" evidence="1">
    <location>
        <begin position="6"/>
        <end position="143"/>
    </location>
</feature>
<dbReference type="Proteomes" id="UP000429484">
    <property type="component" value="Unassembled WGS sequence"/>
</dbReference>
<dbReference type="SUPFAM" id="SSF55298">
    <property type="entry name" value="YjgF-like"/>
    <property type="match status" value="1"/>
</dbReference>
<reference evidence="2 3" key="1">
    <citation type="journal article" date="2013" name="Genome Biol.">
        <title>Comparative genomics of the core and accessory genomes of 48 Sinorhizobium strains comprising five genospecies.</title>
        <authorList>
            <person name="Sugawara M."/>
            <person name="Epstein B."/>
            <person name="Badgley B.D."/>
            <person name="Unno T."/>
            <person name="Xu L."/>
            <person name="Reese J."/>
            <person name="Gyaneshwar P."/>
            <person name="Denny R."/>
            <person name="Mudge J."/>
            <person name="Bharti A.K."/>
            <person name="Farmer A.D."/>
            <person name="May G.D."/>
            <person name="Woodward J.E."/>
            <person name="Medigue C."/>
            <person name="Vallenet D."/>
            <person name="Lajus A."/>
            <person name="Rouy Z."/>
            <person name="Martinez-Vaz B."/>
            <person name="Tiffin P."/>
            <person name="Young N.D."/>
            <person name="Sadowsky M.J."/>
        </authorList>
    </citation>
    <scope>NUCLEOTIDE SEQUENCE [LARGE SCALE GENOMIC DNA]</scope>
    <source>
        <strain evidence="2 3">N6B1</strain>
    </source>
</reference>
<dbReference type="AlphaFoldDB" id="A0AAW9U0M2"/>
<evidence type="ECO:0000259" key="1">
    <source>
        <dbReference type="Pfam" id="PF14588"/>
    </source>
</evidence>
<dbReference type="CDD" id="cd02199">
    <property type="entry name" value="YjgF_YER057c_UK114_like_1"/>
    <property type="match status" value="1"/>
</dbReference>
<evidence type="ECO:0000313" key="2">
    <source>
        <dbReference type="EMBL" id="MQW38243.1"/>
    </source>
</evidence>
<gene>
    <name evidence="2" type="ORF">GHK53_37295</name>
</gene>
<accession>A0AAW9U0M2</accession>
<name>A0AAW9U0M2_RHIML</name>